<sequence length="194" mass="21864">MGMVLKWESSMGEESDDECHVQHTNDDDKEHSYASGSIVSKACWNPLMEMAEVIIQKGSLWKTSGIVRSGMTYCFIEEVLQVKLLLKYEAFFPFYSEVGALLLFDDCDACISFEEVYIKLSNVANRSNDCVSSKCSPESGLIDLESKDNSSIIGMFCGIQINESMPNFDVYLPNKKFRKSSPGDPSFILCFTRY</sequence>
<reference evidence="3" key="2">
    <citation type="submission" date="2025-08" db="UniProtKB">
        <authorList>
            <consortium name="RefSeq"/>
        </authorList>
    </citation>
    <scope>IDENTIFICATION</scope>
    <source>
        <tissue evidence="3">Seedling</tissue>
    </source>
</reference>
<evidence type="ECO:0000313" key="2">
    <source>
        <dbReference type="Proteomes" id="UP001652623"/>
    </source>
</evidence>
<dbReference type="Proteomes" id="UP001652623">
    <property type="component" value="Chromosome 1"/>
</dbReference>
<proteinExistence type="predicted"/>
<gene>
    <name evidence="3" type="primary">LOC132800335</name>
</gene>
<dbReference type="PANTHER" id="PTHR21027">
    <property type="entry name" value="TRNA-SPLICING ENDONUCLEASE SUBUNIT SEN54"/>
    <property type="match status" value="1"/>
</dbReference>
<dbReference type="InterPro" id="IPR024337">
    <property type="entry name" value="tRNA_splic_suSen54"/>
</dbReference>
<organism evidence="2 3">
    <name type="scientific">Ziziphus jujuba</name>
    <name type="common">Chinese jujube</name>
    <name type="synonym">Ziziphus sativa</name>
    <dbReference type="NCBI Taxonomy" id="326968"/>
    <lineage>
        <taxon>Eukaryota</taxon>
        <taxon>Viridiplantae</taxon>
        <taxon>Streptophyta</taxon>
        <taxon>Embryophyta</taxon>
        <taxon>Tracheophyta</taxon>
        <taxon>Spermatophyta</taxon>
        <taxon>Magnoliopsida</taxon>
        <taxon>eudicotyledons</taxon>
        <taxon>Gunneridae</taxon>
        <taxon>Pentapetalae</taxon>
        <taxon>rosids</taxon>
        <taxon>fabids</taxon>
        <taxon>Rosales</taxon>
        <taxon>Rhamnaceae</taxon>
        <taxon>Paliureae</taxon>
        <taxon>Ziziphus</taxon>
    </lineage>
</organism>
<evidence type="ECO:0000256" key="1">
    <source>
        <dbReference type="SAM" id="MobiDB-lite"/>
    </source>
</evidence>
<reference evidence="2" key="1">
    <citation type="submission" date="2025-05" db="UniProtKB">
        <authorList>
            <consortium name="RefSeq"/>
        </authorList>
    </citation>
    <scope>NUCLEOTIDE SEQUENCE [LARGE SCALE GENOMIC DNA]</scope>
</reference>
<accession>A0ABM3ZZ65</accession>
<feature type="compositionally biased region" description="Basic and acidic residues" evidence="1">
    <location>
        <begin position="18"/>
        <end position="32"/>
    </location>
</feature>
<dbReference type="PANTHER" id="PTHR21027:SF1">
    <property type="entry name" value="TRNA-SPLICING ENDONUCLEASE SUBUNIT SEN54"/>
    <property type="match status" value="1"/>
</dbReference>
<name>A0ABM3ZZ65_ZIZJJ</name>
<dbReference type="RefSeq" id="XP_060669773.1">
    <property type="nucleotide sequence ID" value="XM_060813790.1"/>
</dbReference>
<protein>
    <submittedName>
        <fullName evidence="3">Uncharacterized protein LOC132800335</fullName>
    </submittedName>
</protein>
<keyword evidence="2" id="KW-1185">Reference proteome</keyword>
<dbReference type="GeneID" id="132800335"/>
<evidence type="ECO:0000313" key="3">
    <source>
        <dbReference type="RefSeq" id="XP_060669773.1"/>
    </source>
</evidence>
<feature type="region of interest" description="Disordered" evidence="1">
    <location>
        <begin position="1"/>
        <end position="32"/>
    </location>
</feature>